<feature type="chain" id="PRO_5047514076" description="Probable sugar-binding periplasmic protein" evidence="7">
    <location>
        <begin position="26"/>
        <end position="420"/>
    </location>
</feature>
<comment type="caution">
    <text evidence="8">The sequence shown here is derived from an EMBL/GenBank/DDBJ whole genome shotgun (WGS) entry which is preliminary data.</text>
</comment>
<accession>A0ABN8DM50</accession>
<organism evidence="8 9">
    <name type="scientific">Vibrio hippocampi</name>
    <dbReference type="NCBI Taxonomy" id="654686"/>
    <lineage>
        <taxon>Bacteria</taxon>
        <taxon>Pseudomonadati</taxon>
        <taxon>Pseudomonadota</taxon>
        <taxon>Gammaproteobacteria</taxon>
        <taxon>Vibrionales</taxon>
        <taxon>Vibrionaceae</taxon>
        <taxon>Vibrio</taxon>
    </lineage>
</organism>
<dbReference type="PROSITE" id="PS51257">
    <property type="entry name" value="PROKAR_LIPOPROTEIN"/>
    <property type="match status" value="1"/>
</dbReference>
<dbReference type="InterPro" id="IPR050490">
    <property type="entry name" value="Bact_solute-bd_prot1"/>
</dbReference>
<evidence type="ECO:0000313" key="9">
    <source>
        <dbReference type="Proteomes" id="UP000838160"/>
    </source>
</evidence>
<keyword evidence="4 7" id="KW-0732">Signal</keyword>
<evidence type="ECO:0000256" key="1">
    <source>
        <dbReference type="ARBA" id="ARBA00004418"/>
    </source>
</evidence>
<feature type="signal peptide" evidence="7">
    <location>
        <begin position="1"/>
        <end position="25"/>
    </location>
</feature>
<dbReference type="Gene3D" id="3.40.190.10">
    <property type="entry name" value="Periplasmic binding protein-like II"/>
    <property type="match status" value="2"/>
</dbReference>
<reference evidence="8" key="1">
    <citation type="submission" date="2021-12" db="EMBL/GenBank/DDBJ databases">
        <authorList>
            <person name="Rodrigo-Torres L."/>
            <person name="Arahal R. D."/>
            <person name="Lucena T."/>
        </authorList>
    </citation>
    <scope>NUCLEOTIDE SEQUENCE</scope>
    <source>
        <strain evidence="8">CECT 8226</strain>
    </source>
</reference>
<name>A0ABN8DM50_9VIBR</name>
<protein>
    <recommendedName>
        <fullName evidence="6">Probable sugar-binding periplasmic protein</fullName>
    </recommendedName>
</protein>
<comment type="similarity">
    <text evidence="2">Belongs to the bacterial solute-binding protein 1 family.</text>
</comment>
<dbReference type="Pfam" id="PF01547">
    <property type="entry name" value="SBP_bac_1"/>
    <property type="match status" value="1"/>
</dbReference>
<evidence type="ECO:0000313" key="8">
    <source>
        <dbReference type="EMBL" id="CAH0526602.1"/>
    </source>
</evidence>
<dbReference type="EMBL" id="CAKLCM010000002">
    <property type="protein sequence ID" value="CAH0526602.1"/>
    <property type="molecule type" value="Genomic_DNA"/>
</dbReference>
<evidence type="ECO:0000256" key="6">
    <source>
        <dbReference type="ARBA" id="ARBA00049753"/>
    </source>
</evidence>
<keyword evidence="3" id="KW-0813">Transport</keyword>
<gene>
    <name evidence="8" type="ORF">VHP8226_01956</name>
</gene>
<sequence>MMKNSKRCLSMLYVALSMGCGTVSAKNVEVLHWWTSGGEAEAAQVLKQTLEEQGYQWQDFAIAGGGGETAMTVLKTRAVSGNPPEAAQIKGPDIQEWGRLGFLVSLDDVSQQHRWDELIPEVIANSMKYQSHYVAVPLNIHRVNWLWANTTLLRDVGITQPPTTLQQFFQVAERIKQAGHIPLAHGGQPWQDVTLFEVIALDVLGPEMYRQAFVDNRMDVLSGEHMVEVFTQFKRMHDYIDPNYRGRDWNVATAMVIQGKAAMQLMGDWAKGEFIAAGKKPGIDYLCVPALGTTNEFSYNVDSFAFFEMSRDIDTQAQKALANTIFEPEFQKKFNRTKGSIPIRSDISLDSFDSCAKASKQAFMEAERLGGLVPSMSQGMSTTTYVQSAIFEVVSDFFNNPDGDPEQAAQALAKAVNAAL</sequence>
<evidence type="ECO:0000256" key="3">
    <source>
        <dbReference type="ARBA" id="ARBA00022448"/>
    </source>
</evidence>
<evidence type="ECO:0000256" key="5">
    <source>
        <dbReference type="ARBA" id="ARBA00049629"/>
    </source>
</evidence>
<proteinExistence type="inferred from homology"/>
<dbReference type="SUPFAM" id="SSF53850">
    <property type="entry name" value="Periplasmic binding protein-like II"/>
    <property type="match status" value="1"/>
</dbReference>
<dbReference type="Proteomes" id="UP000838160">
    <property type="component" value="Unassembled WGS sequence"/>
</dbReference>
<comment type="subcellular location">
    <subcellularLocation>
        <location evidence="1">Periplasm</location>
    </subcellularLocation>
</comment>
<evidence type="ECO:0000256" key="7">
    <source>
        <dbReference type="SAM" id="SignalP"/>
    </source>
</evidence>
<dbReference type="PANTHER" id="PTHR43649:SF28">
    <property type="entry name" value="BINDING PROTEIN COMPONENT OF ABC SUGAR TRANSPORTER-RELATED"/>
    <property type="match status" value="1"/>
</dbReference>
<evidence type="ECO:0000256" key="2">
    <source>
        <dbReference type="ARBA" id="ARBA00008520"/>
    </source>
</evidence>
<dbReference type="PANTHER" id="PTHR43649">
    <property type="entry name" value="ARABINOSE-BINDING PROTEIN-RELATED"/>
    <property type="match status" value="1"/>
</dbReference>
<keyword evidence="9" id="KW-1185">Reference proteome</keyword>
<dbReference type="InterPro" id="IPR006059">
    <property type="entry name" value="SBP"/>
</dbReference>
<evidence type="ECO:0000256" key="4">
    <source>
        <dbReference type="ARBA" id="ARBA00022729"/>
    </source>
</evidence>
<comment type="function">
    <text evidence="5">Part of a binding-protein-dependent transport system for a sugar.</text>
</comment>